<name>Q9AHM3_PASMD</name>
<dbReference type="AlphaFoldDB" id="Q9AHM3"/>
<evidence type="ECO:0000313" key="1">
    <source>
        <dbReference type="EMBL" id="AAK17913.1"/>
    </source>
</evidence>
<reference evidence="1" key="1">
    <citation type="journal article" date="2001" name="J. Clin. Microbiol.">
        <title>Genetic organization of Pasteurella multocida cap loci and development of a multiplex capsular PCR typing system.</title>
        <authorList>
            <person name="Townsend K.M."/>
            <person name="Boyce J.D."/>
            <person name="Chung J.Y."/>
            <person name="Frost A.J."/>
            <person name="Adler B."/>
        </authorList>
    </citation>
    <scope>NUCLEOTIDE SEQUENCE</scope>
    <source>
        <strain evidence="1">P1234</strain>
    </source>
</reference>
<proteinExistence type="predicted"/>
<accession>Q9AHM3</accession>
<protein>
    <submittedName>
        <fullName evidence="1">EcbD</fullName>
    </submittedName>
</protein>
<organism evidence="1">
    <name type="scientific">Pasteurella multocida</name>
    <dbReference type="NCBI Taxonomy" id="747"/>
    <lineage>
        <taxon>Bacteria</taxon>
        <taxon>Pseudomonadati</taxon>
        <taxon>Pseudomonadota</taxon>
        <taxon>Gammaproteobacteria</taxon>
        <taxon>Pasteurellales</taxon>
        <taxon>Pasteurellaceae</taxon>
        <taxon>Pasteurella</taxon>
    </lineage>
</organism>
<sequence length="417" mass="49652">MIEYEDFKYKFYNYDEFDSFIDYFNSIDNEDLCLIIRKTLGNRYIDPSFYLNLRENIEKKSKKLKGKPKTILNLLFVYDQDSIVKDLKETYSYTSGESLISILLAGRLQHYTNSIEIFYSEVKSKISSYLKNKLYQYFLSRKYSNDKLNNLFTESEKIDKYKKDNIRVALCISGQVRGIETAIKSWVKAFNLNKNNNVFIDIFISTWSDAVEIKKLNWGRLGDKSFSEKLKEKYKEVPEDIILDDLKKFLPPKKITEDYLLKAIGKHIHFNHIEYDIEDESNYPNYTNPMKLYYKIHKCFEMTKKKGIYDLYIRIRPDLVISEVELNLIDIELELSINKNILASYAYVYEYYGFGVDDKLTISKFDNMDIYSKTWIWDKNEEREMKGHINLANNLMSHKIEVRPITNIKTNFANYNI</sequence>
<dbReference type="EMBL" id="AF302466">
    <property type="protein sequence ID" value="AAK17913.1"/>
    <property type="molecule type" value="Genomic_DNA"/>
</dbReference>
<gene>
    <name evidence="1" type="primary">ecbD</name>
</gene>